<dbReference type="Gene3D" id="3.10.450.50">
    <property type="match status" value="1"/>
</dbReference>
<name>A0ABP7LA19_9SPHN</name>
<proteinExistence type="predicted"/>
<dbReference type="InterPro" id="IPR027843">
    <property type="entry name" value="DUF4440"/>
</dbReference>
<gene>
    <name evidence="2" type="ORF">GCM10022276_14580</name>
</gene>
<accession>A0ABP7LA19</accession>
<organism evidence="2 3">
    <name type="scientific">Sphingomonas limnosediminicola</name>
    <dbReference type="NCBI Taxonomy" id="940133"/>
    <lineage>
        <taxon>Bacteria</taxon>
        <taxon>Pseudomonadati</taxon>
        <taxon>Pseudomonadota</taxon>
        <taxon>Alphaproteobacteria</taxon>
        <taxon>Sphingomonadales</taxon>
        <taxon>Sphingomonadaceae</taxon>
        <taxon>Sphingomonas</taxon>
    </lineage>
</organism>
<dbReference type="InterPro" id="IPR032710">
    <property type="entry name" value="NTF2-like_dom_sf"/>
</dbReference>
<dbReference type="Proteomes" id="UP001500827">
    <property type="component" value="Unassembled WGS sequence"/>
</dbReference>
<sequence length="127" mass="14653">MGCKSCQLIEGLEREWRDALCSKDMDRLRALVHPDFVLIGTRSTGPFMMHRDEWLDAIQRRDVDSIEVEVQDATALDEVMVGTIRATWRVKYLGRVIEDCVLLTDVWVKDKGEWRALRRHSTPAPGI</sequence>
<evidence type="ECO:0000259" key="1">
    <source>
        <dbReference type="Pfam" id="PF14534"/>
    </source>
</evidence>
<feature type="domain" description="DUF4440" evidence="1">
    <location>
        <begin position="9"/>
        <end position="115"/>
    </location>
</feature>
<protein>
    <recommendedName>
        <fullName evidence="1">DUF4440 domain-containing protein</fullName>
    </recommendedName>
</protein>
<evidence type="ECO:0000313" key="3">
    <source>
        <dbReference type="Proteomes" id="UP001500827"/>
    </source>
</evidence>
<dbReference type="RefSeq" id="WP_344699016.1">
    <property type="nucleotide sequence ID" value="NZ_BAABBM010000001.1"/>
</dbReference>
<keyword evidence="3" id="KW-1185">Reference proteome</keyword>
<evidence type="ECO:0000313" key="2">
    <source>
        <dbReference type="EMBL" id="GAA3896695.1"/>
    </source>
</evidence>
<comment type="caution">
    <text evidence="2">The sequence shown here is derived from an EMBL/GenBank/DDBJ whole genome shotgun (WGS) entry which is preliminary data.</text>
</comment>
<reference evidence="3" key="1">
    <citation type="journal article" date="2019" name="Int. J. Syst. Evol. Microbiol.">
        <title>The Global Catalogue of Microorganisms (GCM) 10K type strain sequencing project: providing services to taxonomists for standard genome sequencing and annotation.</title>
        <authorList>
            <consortium name="The Broad Institute Genomics Platform"/>
            <consortium name="The Broad Institute Genome Sequencing Center for Infectious Disease"/>
            <person name="Wu L."/>
            <person name="Ma J."/>
        </authorList>
    </citation>
    <scope>NUCLEOTIDE SEQUENCE [LARGE SCALE GENOMIC DNA]</scope>
    <source>
        <strain evidence="3">JCM 17543</strain>
    </source>
</reference>
<dbReference type="EMBL" id="BAABBM010000001">
    <property type="protein sequence ID" value="GAA3896695.1"/>
    <property type="molecule type" value="Genomic_DNA"/>
</dbReference>
<dbReference type="Pfam" id="PF14534">
    <property type="entry name" value="DUF4440"/>
    <property type="match status" value="1"/>
</dbReference>
<dbReference type="SUPFAM" id="SSF54427">
    <property type="entry name" value="NTF2-like"/>
    <property type="match status" value="1"/>
</dbReference>